<dbReference type="RefSeq" id="WP_268637151.1">
    <property type="nucleotide sequence ID" value="NZ_JAMDLZ010000014.1"/>
</dbReference>
<name>A0ABT4EMZ8_9BACI</name>
<keyword evidence="1" id="KW-0812">Transmembrane</keyword>
<organism evidence="2 3">
    <name type="scientific">Lysinibacillus xylanilyticus</name>
    <dbReference type="NCBI Taxonomy" id="582475"/>
    <lineage>
        <taxon>Bacteria</taxon>
        <taxon>Bacillati</taxon>
        <taxon>Bacillota</taxon>
        <taxon>Bacilli</taxon>
        <taxon>Bacillales</taxon>
        <taxon>Bacillaceae</taxon>
        <taxon>Lysinibacillus</taxon>
    </lineage>
</organism>
<dbReference type="Proteomes" id="UP001527052">
    <property type="component" value="Unassembled WGS sequence"/>
</dbReference>
<feature type="transmembrane region" description="Helical" evidence="1">
    <location>
        <begin position="102"/>
        <end position="123"/>
    </location>
</feature>
<evidence type="ECO:0000313" key="2">
    <source>
        <dbReference type="EMBL" id="MCY9547027.1"/>
    </source>
</evidence>
<dbReference type="EMBL" id="JAMDLZ010000014">
    <property type="protein sequence ID" value="MCY9547027.1"/>
    <property type="molecule type" value="Genomic_DNA"/>
</dbReference>
<evidence type="ECO:0008006" key="4">
    <source>
        <dbReference type="Google" id="ProtNLM"/>
    </source>
</evidence>
<comment type="caution">
    <text evidence="2">The sequence shown here is derived from an EMBL/GenBank/DDBJ whole genome shotgun (WGS) entry which is preliminary data.</text>
</comment>
<keyword evidence="1" id="KW-1133">Transmembrane helix</keyword>
<evidence type="ECO:0000313" key="3">
    <source>
        <dbReference type="Proteomes" id="UP001527052"/>
    </source>
</evidence>
<reference evidence="2 3" key="1">
    <citation type="submission" date="2022-05" db="EMBL/GenBank/DDBJ databases">
        <title>Genome Sequencing of Bee-Associated Microbes.</title>
        <authorList>
            <person name="Dunlap C."/>
        </authorList>
    </citation>
    <scope>NUCLEOTIDE SEQUENCE [LARGE SCALE GENOMIC DNA]</scope>
    <source>
        <strain evidence="2 3">NRRL BD-083</strain>
    </source>
</reference>
<protein>
    <recommendedName>
        <fullName evidence="4">DUF3169 domain-containing protein</fullName>
    </recommendedName>
</protein>
<feature type="transmembrane region" description="Helical" evidence="1">
    <location>
        <begin position="60"/>
        <end position="82"/>
    </location>
</feature>
<evidence type="ECO:0000256" key="1">
    <source>
        <dbReference type="SAM" id="Phobius"/>
    </source>
</evidence>
<feature type="transmembrane region" description="Helical" evidence="1">
    <location>
        <begin position="12"/>
        <end position="33"/>
    </location>
</feature>
<gene>
    <name evidence="2" type="ORF">M5W82_08680</name>
</gene>
<proteinExistence type="predicted"/>
<keyword evidence="3" id="KW-1185">Reference proteome</keyword>
<accession>A0ABT4EMZ8</accession>
<feature type="transmembrane region" description="Helical" evidence="1">
    <location>
        <begin position="129"/>
        <end position="155"/>
    </location>
</feature>
<keyword evidence="1" id="KW-0472">Membrane</keyword>
<feature type="transmembrane region" description="Helical" evidence="1">
    <location>
        <begin position="193"/>
        <end position="210"/>
    </location>
</feature>
<sequence length="245" mass="28667">MNNKNLRFWEFYLVRYFVGTVVGTLLILFLIYYPESGIYKLINKQATLPGIKISKFEMSYLWLFGFVGLAYCYLASAPILVFHSVRSIFSRFSETSSRYKNLFKFSIILPLIVVLLLLLLSYLKNPERHTFFLLSISVASIIIGYQIILIIFLIFRKNLFQFYKDLATKRSDNDQIVSEYVESYRHLREHGNAFSILLMEIILCFILYNINSLSLLSIILTFWIIPAGSVWVIGTYLESKIHELK</sequence>
<feature type="transmembrane region" description="Helical" evidence="1">
    <location>
        <begin position="216"/>
        <end position="237"/>
    </location>
</feature>